<sequence>MSSFQNNLNEKVIPIVMKFVNLKGVLALKDGILYTLPLTLVGSIFLLLAQLPYQPLNDWLAVTLGAGWTDPLWKAYGATFNIIALMGTIGIAYTYAKNEGYEPLSAGVISFVVFVLTTSSSVITKSGETVGDVIPTAWCGGKGMVTAIIIGLIVGAVYSWFMKRNITIKMPAGVPQGVANSFAALIPGAVIIVGATVLYSVFNWGLHTTLIEWIYKVIQTPLQGMTDSIGGVLFMGFAIPFLWWFGVHGSTIVSGVMSSVLTSNTLDNAAIVTSGKELTIANGAHIVTQQFLDQFMTVTGAGMTIGLVAAMLAFSKSAQCKQLGKLAIVPAIFNINEPITFGTPIVMNPFMALPFIITPMLSGIILYFAIATGIVPPFGGVMVPWTTPPVISGLLVGGVRTAILQFLVLVMSFFIYLPFFKKLDNINYKNEQAAQRGNGVSA</sequence>
<evidence type="ECO:0000256" key="5">
    <source>
        <dbReference type="ARBA" id="ARBA00022692"/>
    </source>
</evidence>
<feature type="transmembrane region" description="Helical" evidence="9">
    <location>
        <begin position="182"/>
        <end position="202"/>
    </location>
</feature>
<dbReference type="EMBL" id="MWMH01000002">
    <property type="protein sequence ID" value="OOP74256.1"/>
    <property type="molecule type" value="Genomic_DNA"/>
</dbReference>
<accession>A0A1S9N9M9</accession>
<evidence type="ECO:0000256" key="8">
    <source>
        <dbReference type="PIRNR" id="PIRNR006351"/>
    </source>
</evidence>
<dbReference type="InterPro" id="IPR003352">
    <property type="entry name" value="PTS_EIIC"/>
</dbReference>
<evidence type="ECO:0000256" key="1">
    <source>
        <dbReference type="ARBA" id="ARBA00004651"/>
    </source>
</evidence>
<reference evidence="11 12" key="1">
    <citation type="submission" date="2017-02" db="EMBL/GenBank/DDBJ databases">
        <title>Genome sequence of Clostridium beijerinckii Br21.</title>
        <authorList>
            <person name="Fonseca B.C."/>
            <person name="Guazzaroni M.E."/>
            <person name="Riano-Pachon D.M."/>
            <person name="Reginatto V."/>
        </authorList>
    </citation>
    <scope>NUCLEOTIDE SEQUENCE [LARGE SCALE GENOMIC DNA]</scope>
    <source>
        <strain evidence="11 12">Br21</strain>
    </source>
</reference>
<gene>
    <name evidence="11" type="ORF">CBEIBR21_07100</name>
</gene>
<name>A0A1S9N9M9_CLOBE</name>
<evidence type="ECO:0000256" key="7">
    <source>
        <dbReference type="ARBA" id="ARBA00023136"/>
    </source>
</evidence>
<dbReference type="InterPro" id="IPR051088">
    <property type="entry name" value="PTS_Sugar-EIIC/EIIB"/>
</dbReference>
<keyword evidence="4 8" id="KW-0762">Sugar transport</keyword>
<feature type="transmembrane region" description="Helical" evidence="9">
    <location>
        <begin position="229"/>
        <end position="247"/>
    </location>
</feature>
<comment type="subcellular location">
    <subcellularLocation>
        <location evidence="1">Cell membrane</location>
        <topology evidence="1">Multi-pass membrane protein</topology>
    </subcellularLocation>
</comment>
<dbReference type="InterPro" id="IPR004796">
    <property type="entry name" value="PTS_IIC_cello"/>
</dbReference>
<evidence type="ECO:0000256" key="3">
    <source>
        <dbReference type="ARBA" id="ARBA00022475"/>
    </source>
</evidence>
<keyword evidence="6 9" id="KW-1133">Transmembrane helix</keyword>
<dbReference type="PROSITE" id="PS51105">
    <property type="entry name" value="PTS_EIIC_TYPE_3"/>
    <property type="match status" value="1"/>
</dbReference>
<feature type="transmembrane region" description="Helical" evidence="9">
    <location>
        <begin position="103"/>
        <end position="123"/>
    </location>
</feature>
<dbReference type="PANTHER" id="PTHR33989">
    <property type="match status" value="1"/>
</dbReference>
<comment type="function">
    <text evidence="8">The phosphoenolpyruvate-dependent sugar phosphotransferase system (PTS), a major carbohydrate active -transport system, catalyzes the phosphorylation of incoming sugar substrates concomitant with their translocation across the cell membrane.</text>
</comment>
<evidence type="ECO:0000256" key="4">
    <source>
        <dbReference type="ARBA" id="ARBA00022597"/>
    </source>
</evidence>
<dbReference type="GO" id="GO:1901264">
    <property type="term" value="P:carbohydrate derivative transport"/>
    <property type="evidence" value="ECO:0007669"/>
    <property type="project" value="TreeGrafter"/>
</dbReference>
<dbReference type="GO" id="GO:0008982">
    <property type="term" value="F:protein-N(PI)-phosphohistidine-sugar phosphotransferase activity"/>
    <property type="evidence" value="ECO:0007669"/>
    <property type="project" value="UniProtKB-UniRule"/>
</dbReference>
<keyword evidence="3 8" id="KW-1003">Cell membrane</keyword>
<evidence type="ECO:0000256" key="6">
    <source>
        <dbReference type="ARBA" id="ARBA00022989"/>
    </source>
</evidence>
<feature type="transmembrane region" description="Helical" evidence="9">
    <location>
        <begin position="390"/>
        <end position="419"/>
    </location>
</feature>
<feature type="transmembrane region" description="Helical" evidence="9">
    <location>
        <begin position="143"/>
        <end position="161"/>
    </location>
</feature>
<evidence type="ECO:0000313" key="11">
    <source>
        <dbReference type="EMBL" id="OOP74256.1"/>
    </source>
</evidence>
<evidence type="ECO:0000259" key="10">
    <source>
        <dbReference type="PROSITE" id="PS51105"/>
    </source>
</evidence>
<evidence type="ECO:0000313" key="12">
    <source>
        <dbReference type="Proteomes" id="UP000190959"/>
    </source>
</evidence>
<proteinExistence type="predicted"/>
<dbReference type="InterPro" id="IPR004501">
    <property type="entry name" value="PTS_EIIC_3"/>
</dbReference>
<feature type="domain" description="PTS EIIC type-3" evidence="10">
    <location>
        <begin position="8"/>
        <end position="419"/>
    </location>
</feature>
<dbReference type="RefSeq" id="WP_078115063.1">
    <property type="nucleotide sequence ID" value="NZ_JABSWC010000001.1"/>
</dbReference>
<feature type="transmembrane region" description="Helical" evidence="9">
    <location>
        <begin position="73"/>
        <end position="96"/>
    </location>
</feature>
<dbReference type="Proteomes" id="UP000190959">
    <property type="component" value="Unassembled WGS sequence"/>
</dbReference>
<dbReference type="GO" id="GO:0009401">
    <property type="term" value="P:phosphoenolpyruvate-dependent sugar phosphotransferase system"/>
    <property type="evidence" value="ECO:0007669"/>
    <property type="project" value="InterPro"/>
</dbReference>
<keyword evidence="7 8" id="KW-0472">Membrane</keyword>
<dbReference type="NCBIfam" id="TIGR00410">
    <property type="entry name" value="lacE"/>
    <property type="match status" value="1"/>
</dbReference>
<keyword evidence="5 9" id="KW-0812">Transmembrane</keyword>
<keyword evidence="2 8" id="KW-0813">Transport</keyword>
<dbReference type="GO" id="GO:0005886">
    <property type="term" value="C:plasma membrane"/>
    <property type="evidence" value="ECO:0007669"/>
    <property type="project" value="UniProtKB-SubCell"/>
</dbReference>
<dbReference type="AlphaFoldDB" id="A0A1S9N9M9"/>
<protein>
    <recommendedName>
        <fullName evidence="8">Permease IIC component</fullName>
    </recommendedName>
</protein>
<dbReference type="PIRSF" id="PIRSF006351">
    <property type="entry name" value="PTS_EIIC-Cellobiose"/>
    <property type="match status" value="1"/>
</dbReference>
<organism evidence="11 12">
    <name type="scientific">Clostridium beijerinckii</name>
    <name type="common">Clostridium MP</name>
    <dbReference type="NCBI Taxonomy" id="1520"/>
    <lineage>
        <taxon>Bacteria</taxon>
        <taxon>Bacillati</taxon>
        <taxon>Bacillota</taxon>
        <taxon>Clostridia</taxon>
        <taxon>Eubacteriales</taxon>
        <taxon>Clostridiaceae</taxon>
        <taxon>Clostridium</taxon>
    </lineage>
</organism>
<evidence type="ECO:0000256" key="9">
    <source>
        <dbReference type="SAM" id="Phobius"/>
    </source>
</evidence>
<feature type="transmembrane region" description="Helical" evidence="9">
    <location>
        <begin position="32"/>
        <end position="53"/>
    </location>
</feature>
<dbReference type="PANTHER" id="PTHR33989:SF4">
    <property type="entry name" value="PTS SYSTEM N,N'-DIACETYLCHITOBIOSE-SPECIFIC EIIC COMPONENT"/>
    <property type="match status" value="1"/>
</dbReference>
<evidence type="ECO:0000256" key="2">
    <source>
        <dbReference type="ARBA" id="ARBA00022448"/>
    </source>
</evidence>
<dbReference type="Pfam" id="PF02378">
    <property type="entry name" value="PTS_EIIC"/>
    <property type="match status" value="1"/>
</dbReference>
<comment type="caution">
    <text evidence="11">The sequence shown here is derived from an EMBL/GenBank/DDBJ whole genome shotgun (WGS) entry which is preliminary data.</text>
</comment>